<evidence type="ECO:0000256" key="1">
    <source>
        <dbReference type="SAM" id="Phobius"/>
    </source>
</evidence>
<gene>
    <name evidence="2" type="ORF">S01H1_74286</name>
</gene>
<sequence>FVAKENTIATLGVVLGTGEGDVNLSTQLTQVMVPAAAVAFIAVQMLFIPCVASVAAIRRETQSWRWTGFAIGYMLGISFAVGVIIYQVARLMGWGV</sequence>
<dbReference type="GO" id="GO:0015093">
    <property type="term" value="F:ferrous iron transmembrane transporter activity"/>
    <property type="evidence" value="ECO:0007669"/>
    <property type="project" value="TreeGrafter"/>
</dbReference>
<keyword evidence="1" id="KW-1133">Transmembrane helix</keyword>
<dbReference type="EMBL" id="BARS01049689">
    <property type="protein sequence ID" value="GAG35684.1"/>
    <property type="molecule type" value="Genomic_DNA"/>
</dbReference>
<feature type="transmembrane region" description="Helical" evidence="1">
    <location>
        <begin position="69"/>
        <end position="89"/>
    </location>
</feature>
<accession>X0WXJ6</accession>
<dbReference type="AlphaFoldDB" id="X0WXJ6"/>
<reference evidence="2" key="1">
    <citation type="journal article" date="2014" name="Front. Microbiol.">
        <title>High frequency of phylogenetically diverse reductive dehalogenase-homologous genes in deep subseafloor sedimentary metagenomes.</title>
        <authorList>
            <person name="Kawai M."/>
            <person name="Futagami T."/>
            <person name="Toyoda A."/>
            <person name="Takaki Y."/>
            <person name="Nishi S."/>
            <person name="Hori S."/>
            <person name="Arai W."/>
            <person name="Tsubouchi T."/>
            <person name="Morono Y."/>
            <person name="Uchiyama I."/>
            <person name="Ito T."/>
            <person name="Fujiyama A."/>
            <person name="Inagaki F."/>
            <person name="Takami H."/>
        </authorList>
    </citation>
    <scope>NUCLEOTIDE SEQUENCE</scope>
    <source>
        <strain evidence="2">Expedition CK06-06</strain>
    </source>
</reference>
<keyword evidence="1" id="KW-0472">Membrane</keyword>
<protein>
    <submittedName>
        <fullName evidence="2">Uncharacterized protein</fullName>
    </submittedName>
</protein>
<dbReference type="GO" id="GO:0005886">
    <property type="term" value="C:plasma membrane"/>
    <property type="evidence" value="ECO:0007669"/>
    <property type="project" value="TreeGrafter"/>
</dbReference>
<evidence type="ECO:0000313" key="2">
    <source>
        <dbReference type="EMBL" id="GAG35684.1"/>
    </source>
</evidence>
<organism evidence="2">
    <name type="scientific">marine sediment metagenome</name>
    <dbReference type="NCBI Taxonomy" id="412755"/>
    <lineage>
        <taxon>unclassified sequences</taxon>
        <taxon>metagenomes</taxon>
        <taxon>ecological metagenomes</taxon>
    </lineage>
</organism>
<name>X0WXJ6_9ZZZZ</name>
<comment type="caution">
    <text evidence="2">The sequence shown here is derived from an EMBL/GenBank/DDBJ whole genome shotgun (WGS) entry which is preliminary data.</text>
</comment>
<feature type="non-terminal residue" evidence="2">
    <location>
        <position position="1"/>
    </location>
</feature>
<proteinExistence type="predicted"/>
<keyword evidence="1" id="KW-0812">Transmembrane</keyword>
<feature type="transmembrane region" description="Helical" evidence="1">
    <location>
        <begin position="31"/>
        <end position="57"/>
    </location>
</feature>
<dbReference type="InterPro" id="IPR050860">
    <property type="entry name" value="FeoB_GTPase"/>
</dbReference>
<dbReference type="PANTHER" id="PTHR43185">
    <property type="entry name" value="FERROUS IRON TRANSPORT PROTEIN B"/>
    <property type="match status" value="1"/>
</dbReference>
<dbReference type="PANTHER" id="PTHR43185:SF1">
    <property type="entry name" value="FE(2+) TRANSPORTER FEOB"/>
    <property type="match status" value="1"/>
</dbReference>